<dbReference type="eggNOG" id="COG1429">
    <property type="taxonomic scope" value="Bacteria"/>
</dbReference>
<dbReference type="Proteomes" id="UP000002377">
    <property type="component" value="Chromosome"/>
</dbReference>
<dbReference type="PANTHER" id="PTHR44119">
    <property type="entry name" value="MAGNESIUM-CHELATASE SUBUNIT CHLH, CHLOROPLASTIC"/>
    <property type="match status" value="1"/>
</dbReference>
<dbReference type="GO" id="GO:0016851">
    <property type="term" value="F:magnesium chelatase activity"/>
    <property type="evidence" value="ECO:0007669"/>
    <property type="project" value="UniProtKB-EC"/>
</dbReference>
<dbReference type="RefSeq" id="WP_013120135.1">
    <property type="nucleotide sequence ID" value="NC_014152.1"/>
</dbReference>
<protein>
    <submittedName>
        <fullName evidence="4">Magnesium chelatase</fullName>
        <ecNumber evidence="4">6.6.1.1</ecNumber>
    </submittedName>
</protein>
<reference evidence="4 5" key="1">
    <citation type="submission" date="2010-05" db="EMBL/GenBank/DDBJ databases">
        <title>Complete sequence of Thermincola sp. JR.</title>
        <authorList>
            <consortium name="US DOE Joint Genome Institute"/>
            <person name="Lucas S."/>
            <person name="Copeland A."/>
            <person name="Lapidus A."/>
            <person name="Cheng J.-F."/>
            <person name="Bruce D."/>
            <person name="Goodwin L."/>
            <person name="Pitluck S."/>
            <person name="Chertkov O."/>
            <person name="Detter J.C."/>
            <person name="Han C."/>
            <person name="Tapia R."/>
            <person name="Land M."/>
            <person name="Hauser L."/>
            <person name="Kyrpides N."/>
            <person name="Mikhailova N."/>
            <person name="Hazen T.C."/>
            <person name="Woyke T."/>
        </authorList>
    </citation>
    <scope>NUCLEOTIDE SEQUENCE [LARGE SCALE GENOMIC DNA]</scope>
    <source>
        <strain evidence="4 5">JR</strain>
    </source>
</reference>
<evidence type="ECO:0000259" key="3">
    <source>
        <dbReference type="Pfam" id="PF02514"/>
    </source>
</evidence>
<evidence type="ECO:0000313" key="5">
    <source>
        <dbReference type="Proteomes" id="UP000002377"/>
    </source>
</evidence>
<keyword evidence="4" id="KW-0436">Ligase</keyword>
<keyword evidence="2" id="KW-1133">Transmembrane helix</keyword>
<feature type="compositionally biased region" description="Polar residues" evidence="1">
    <location>
        <begin position="1320"/>
        <end position="1329"/>
    </location>
</feature>
<dbReference type="InterPro" id="IPR003672">
    <property type="entry name" value="CobN/Mg_chltase"/>
</dbReference>
<dbReference type="PANTHER" id="PTHR44119:SF4">
    <property type="entry name" value="AEROBIC COBALTOCHELATASE SUBUNIT COBN"/>
    <property type="match status" value="1"/>
</dbReference>
<dbReference type="EMBL" id="CP002028">
    <property type="protein sequence ID" value="ADG82116.1"/>
    <property type="molecule type" value="Genomic_DNA"/>
</dbReference>
<proteinExistence type="predicted"/>
<evidence type="ECO:0000313" key="4">
    <source>
        <dbReference type="EMBL" id="ADG82116.1"/>
    </source>
</evidence>
<dbReference type="EC" id="6.6.1.1" evidence="4"/>
<keyword evidence="5" id="KW-1185">Reference proteome</keyword>
<name>D5XEP5_THEPJ</name>
<feature type="compositionally biased region" description="Polar residues" evidence="1">
    <location>
        <begin position="1396"/>
        <end position="1411"/>
    </location>
</feature>
<accession>D5XEP5</accession>
<dbReference type="HOGENOM" id="CLU_002017_4_1_9"/>
<dbReference type="CDD" id="cd10150">
    <property type="entry name" value="CobN_like"/>
    <property type="match status" value="1"/>
</dbReference>
<evidence type="ECO:0000256" key="2">
    <source>
        <dbReference type="SAM" id="Phobius"/>
    </source>
</evidence>
<feature type="transmembrane region" description="Helical" evidence="2">
    <location>
        <begin position="1450"/>
        <end position="1470"/>
    </location>
</feature>
<dbReference type="KEGG" id="tjr:TherJR_1254"/>
<dbReference type="STRING" id="635013.TherJR_1254"/>
<sequence>MFIKLNRLRRAVACRGLAVFLTGLIIFGLLPVDMVRAEETEGPKLVMLVGSESYIPALVEAYKKLLDQGYKFQFKVFSSSGLTSTATVEQIKKEAKDADIFLLEMIGSSNLTTVNSVVSEVYNAQKAAILSTRSIALENVDNSRDAYLSEYFTNGTVENMRRLELYLLSDYKKLLTTSEQDLSPLTVAGMFIYHPAAVYDAVYDSVYQPGNETVSETVYEDVYVTGTETGSSTEDQSTETVNETVYDTVYESVYNSVYNDAGDQPTVGDSEPTVEDSGPKLFPGTFTTIDDYLAWYREAGKLKEGAPWIGIITFDTAFKNDDMDMYVKLLESLEAKGANVILVFTNSANKKAAVEQFFMNEDGSSRIDFLVAAMGFNFIYGNSGAGVELFKRLNVPVMAPVYTSNLDDWENDPAGISSEVPWQIAYPELDGRIEPIMMGGNRVVTVDEITGAVIEKKLALPDRIERVAGRVLSWVNLRNKPNADKKIALIYYNHDGGKDGIGAAYLNVTQSVYQILKALQADGYVVEGDVSAESLDRTIFEKGRNIGSWAPGELEALIQAGAMTLPLEKYLEWYQALPQKLRDQVEKEWGPHPGNIMVYNGEIVIPGAKIGNIFIGPQPMRGWADDPDKIAHSPSLPPPHQYIAFYLWLQKEYGADAVIHLGTHGTLEWLPGRSVGLGEDDWPDVLIGNMPDIYPYIVNNPGEATQAKRRGYAVTIGHLTPPMIKPELYGELAELQRLITEYNSVSGEENLSRREVLQQEIITKIKETNLDQILGINFDNENFADITAILESYLEELTSELMPYGLHTFGLAPEGDLLDLMTDSIVAYDAENRESSREQIRENLILTSNEIVNLLRALRGEYIEPGLARDPVRVPDVMPTGRNLVSFDPRMVPDKIAWETGKKIADRLLEQYKAENGNYPETVGVVLWAIETMRTQGESVAMILRLIGAEPVWDSAGRVSKVKITPVEQLGRPRIDVVVTISGLFRDTFSHVINVLDDAFRQIAMLDESPDNNLVRKHYQELKETLVAGGMSEAEADSLASARIFGEPPGTYGTGVSELVKATGAWDNRQELTDVYMSRMSYIYGRNSYGTPAVQAFQQLLKNVEAVVQVRDSLWGVLDNDDVYQYLGGLKLAAEAASGQKVGVYIANTRNAANPTVQTFERFLTTELVTRVLNPQWIEGMLKEGYAGSREIADHIANLFGVDSTLDAVDDRAWQKVAETLIFDEKVRSQLDPYALQALIGWNMEAARRNMWNADQETLARLADLYIQNAAEYGVVCCHHTCANLKFNEWMANYSTLDNNTLAKFEDVFNKATNKELQIQSRPVPNQATASANNSSDSDSLTVPPAMIGQEAPKPDPEQQLPEQQTVKSVENTRDISNQEGRQQGEGIRPSLGEELSTSGTEQVAMQQRAESANIGAGPEAEQKSYKKAKAYEIEPENKGTNASGGAKGVTVFAIIGTIALVAVFAKGYLLK</sequence>
<evidence type="ECO:0000256" key="1">
    <source>
        <dbReference type="SAM" id="MobiDB-lite"/>
    </source>
</evidence>
<gene>
    <name evidence="4" type="ordered locus">TherJR_1254</name>
</gene>
<keyword evidence="2" id="KW-0472">Membrane</keyword>
<feature type="domain" description="CobN/magnesium chelatase" evidence="3">
    <location>
        <begin position="150"/>
        <end position="844"/>
    </location>
</feature>
<organism evidence="4 5">
    <name type="scientific">Thermincola potens (strain JR)</name>
    <dbReference type="NCBI Taxonomy" id="635013"/>
    <lineage>
        <taxon>Bacteria</taxon>
        <taxon>Bacillati</taxon>
        <taxon>Bacillota</taxon>
        <taxon>Clostridia</taxon>
        <taxon>Eubacteriales</taxon>
        <taxon>Thermincolaceae</taxon>
        <taxon>Thermincola</taxon>
    </lineage>
</organism>
<feature type="region of interest" description="Disordered" evidence="1">
    <location>
        <begin position="1320"/>
        <end position="1429"/>
    </location>
</feature>
<feature type="compositionally biased region" description="Low complexity" evidence="1">
    <location>
        <begin position="1330"/>
        <end position="1340"/>
    </location>
</feature>
<keyword evidence="2" id="KW-0812">Transmembrane</keyword>
<dbReference type="Pfam" id="PF02514">
    <property type="entry name" value="CobN-Mg_chel"/>
    <property type="match status" value="1"/>
</dbReference>
<feature type="region of interest" description="Disordered" evidence="1">
    <location>
        <begin position="261"/>
        <end position="280"/>
    </location>
</feature>
<feature type="compositionally biased region" description="Polar residues" evidence="1">
    <location>
        <begin position="1361"/>
        <end position="1382"/>
    </location>
</feature>